<gene>
    <name evidence="9" type="ORF">QDX21_12985</name>
</gene>
<feature type="domain" description="VTT" evidence="8">
    <location>
        <begin position="49"/>
        <end position="177"/>
    </location>
</feature>
<dbReference type="PANTHER" id="PTHR42709:SF6">
    <property type="entry name" value="UNDECAPRENYL PHOSPHATE TRANSPORTER A"/>
    <property type="match status" value="1"/>
</dbReference>
<evidence type="ECO:0000256" key="4">
    <source>
        <dbReference type="ARBA" id="ARBA00022692"/>
    </source>
</evidence>
<evidence type="ECO:0000256" key="5">
    <source>
        <dbReference type="ARBA" id="ARBA00022989"/>
    </source>
</evidence>
<accession>A0AAJ6DCH9</accession>
<dbReference type="GO" id="GO:0005886">
    <property type="term" value="C:plasma membrane"/>
    <property type="evidence" value="ECO:0007669"/>
    <property type="project" value="UniProtKB-SubCell"/>
</dbReference>
<evidence type="ECO:0000256" key="3">
    <source>
        <dbReference type="ARBA" id="ARBA00022475"/>
    </source>
</evidence>
<keyword evidence="6 7" id="KW-0472">Membrane</keyword>
<evidence type="ECO:0000256" key="7">
    <source>
        <dbReference type="SAM" id="Phobius"/>
    </source>
</evidence>
<organism evidence="9 10">
    <name type="scientific">Auritidibacter ignavus</name>
    <dbReference type="NCBI Taxonomy" id="678932"/>
    <lineage>
        <taxon>Bacteria</taxon>
        <taxon>Bacillati</taxon>
        <taxon>Actinomycetota</taxon>
        <taxon>Actinomycetes</taxon>
        <taxon>Micrococcales</taxon>
        <taxon>Micrococcaceae</taxon>
        <taxon>Auritidibacter</taxon>
    </lineage>
</organism>
<dbReference type="PANTHER" id="PTHR42709">
    <property type="entry name" value="ALKALINE PHOSPHATASE LIKE PROTEIN"/>
    <property type="match status" value="1"/>
</dbReference>
<feature type="transmembrane region" description="Helical" evidence="7">
    <location>
        <begin position="20"/>
        <end position="42"/>
    </location>
</feature>
<comment type="similarity">
    <text evidence="2">Belongs to the DedA family.</text>
</comment>
<reference evidence="9 10" key="1">
    <citation type="submission" date="2023-03" db="EMBL/GenBank/DDBJ databases">
        <title>Complete genome sequences of several Auritidibacter ignavus strains isolated from ear infections.</title>
        <authorList>
            <person name="Baehr T."/>
            <person name="Baumhoegger A.M."/>
        </authorList>
    </citation>
    <scope>NUCLEOTIDE SEQUENCE [LARGE SCALE GENOMIC DNA]</scope>
    <source>
        <strain evidence="9 10">BABAE-6</strain>
    </source>
</reference>
<evidence type="ECO:0000256" key="6">
    <source>
        <dbReference type="ARBA" id="ARBA00023136"/>
    </source>
</evidence>
<evidence type="ECO:0000313" key="9">
    <source>
        <dbReference type="EMBL" id="WGH93181.1"/>
    </source>
</evidence>
<dbReference type="Pfam" id="PF09335">
    <property type="entry name" value="VTT_dom"/>
    <property type="match status" value="1"/>
</dbReference>
<name>A0AAJ6DCH9_9MICC</name>
<comment type="subcellular location">
    <subcellularLocation>
        <location evidence="1">Cell membrane</location>
        <topology evidence="1">Multi-pass membrane protein</topology>
    </subcellularLocation>
</comment>
<dbReference type="InterPro" id="IPR051311">
    <property type="entry name" value="DedA_domain"/>
</dbReference>
<keyword evidence="4 7" id="KW-0812">Transmembrane</keyword>
<feature type="transmembrane region" description="Helical" evidence="7">
    <location>
        <begin position="158"/>
        <end position="181"/>
    </location>
</feature>
<evidence type="ECO:0000256" key="1">
    <source>
        <dbReference type="ARBA" id="ARBA00004651"/>
    </source>
</evidence>
<keyword evidence="3" id="KW-1003">Cell membrane</keyword>
<evidence type="ECO:0000313" key="10">
    <source>
        <dbReference type="Proteomes" id="UP001224674"/>
    </source>
</evidence>
<dbReference type="InterPro" id="IPR032816">
    <property type="entry name" value="VTT_dom"/>
</dbReference>
<evidence type="ECO:0000259" key="8">
    <source>
        <dbReference type="Pfam" id="PF09335"/>
    </source>
</evidence>
<feature type="transmembrane region" description="Helical" evidence="7">
    <location>
        <begin position="193"/>
        <end position="212"/>
    </location>
</feature>
<evidence type="ECO:0000256" key="2">
    <source>
        <dbReference type="ARBA" id="ARBA00010792"/>
    </source>
</evidence>
<sequence>MLQELMATQANSADSAFGLIGDWAVAVMNALGPTGVGLLVLIENLFPPIPSEVILPLAGFSAASDQAQFTWTSAVLFATVGSVLGTYCLYGLGAWLGHQHTVNLLTKLPLVERREIGATINWFNKHGYWTVFLGRMVPIFRSLISLPAGVERMNWWRFGLLTLTGSAIWNTIFVYGGFLLGENWYLLEQAAGWFQYLVIGLLLLALITYVVYKIRSRKTAQRPGAAQLD</sequence>
<feature type="transmembrane region" description="Helical" evidence="7">
    <location>
        <begin position="74"/>
        <end position="96"/>
    </location>
</feature>
<proteinExistence type="inferred from homology"/>
<dbReference type="AlphaFoldDB" id="A0AAJ6DCH9"/>
<keyword evidence="10" id="KW-1185">Reference proteome</keyword>
<dbReference type="EMBL" id="CP122566">
    <property type="protein sequence ID" value="WGH93181.1"/>
    <property type="molecule type" value="Genomic_DNA"/>
</dbReference>
<dbReference type="RefSeq" id="WP_279674857.1">
    <property type="nucleotide sequence ID" value="NZ_CP122565.1"/>
</dbReference>
<dbReference type="Proteomes" id="UP001224674">
    <property type="component" value="Chromosome"/>
</dbReference>
<keyword evidence="5 7" id="KW-1133">Transmembrane helix</keyword>
<protein>
    <submittedName>
        <fullName evidence="9">DedA family protein</fullName>
    </submittedName>
</protein>